<evidence type="ECO:0000259" key="11">
    <source>
        <dbReference type="Pfam" id="PF17767"/>
    </source>
</evidence>
<feature type="domain" description="Nicotinate phosphoribosyltransferase N-terminal" evidence="11">
    <location>
        <begin position="1"/>
        <end position="125"/>
    </location>
</feature>
<evidence type="ECO:0000256" key="6">
    <source>
        <dbReference type="ARBA" id="ARBA00022642"/>
    </source>
</evidence>
<dbReference type="InterPro" id="IPR013785">
    <property type="entry name" value="Aldolase_TIM"/>
</dbReference>
<dbReference type="Gene3D" id="3.20.140.10">
    <property type="entry name" value="nicotinate phosphoribosyltransferase"/>
    <property type="match status" value="1"/>
</dbReference>
<name>A0ABN1KHE9_CLOSU</name>
<dbReference type="Pfam" id="PF17767">
    <property type="entry name" value="NAPRTase_N"/>
    <property type="match status" value="1"/>
</dbReference>
<keyword evidence="13" id="KW-0328">Glycosyltransferase</keyword>
<protein>
    <recommendedName>
        <fullName evidence="3 9">Nicotinate phosphoribosyltransferase</fullName>
        <ecNumber evidence="3 9">6.3.4.21</ecNumber>
    </recommendedName>
</protein>
<dbReference type="Pfam" id="PF04095">
    <property type="entry name" value="NAPRTase"/>
    <property type="match status" value="1"/>
</dbReference>
<dbReference type="InterPro" id="IPR036068">
    <property type="entry name" value="Nicotinate_pribotase-like_C"/>
</dbReference>
<evidence type="ECO:0000256" key="1">
    <source>
        <dbReference type="ARBA" id="ARBA00004952"/>
    </source>
</evidence>
<evidence type="ECO:0000256" key="8">
    <source>
        <dbReference type="ARBA" id="ARBA00048668"/>
    </source>
</evidence>
<evidence type="ECO:0000256" key="4">
    <source>
        <dbReference type="ARBA" id="ARBA00022553"/>
    </source>
</evidence>
<dbReference type="GO" id="GO:0016757">
    <property type="term" value="F:glycosyltransferase activity"/>
    <property type="evidence" value="ECO:0007669"/>
    <property type="project" value="UniProtKB-KW"/>
</dbReference>
<evidence type="ECO:0000313" key="14">
    <source>
        <dbReference type="Proteomes" id="UP001501047"/>
    </source>
</evidence>
<evidence type="ECO:0000259" key="10">
    <source>
        <dbReference type="Pfam" id="PF04095"/>
    </source>
</evidence>
<dbReference type="EMBL" id="BAAACI010000001">
    <property type="protein sequence ID" value="GAA0766880.1"/>
    <property type="molecule type" value="Genomic_DNA"/>
</dbReference>
<keyword evidence="4" id="KW-0597">Phosphoprotein</keyword>
<dbReference type="Pfam" id="PF17956">
    <property type="entry name" value="NAPRTase_C"/>
    <property type="match status" value="1"/>
</dbReference>
<comment type="similarity">
    <text evidence="2 9">Belongs to the NAPRTase family.</text>
</comment>
<dbReference type="Proteomes" id="UP001501047">
    <property type="component" value="Unassembled WGS sequence"/>
</dbReference>
<dbReference type="InterPro" id="IPR007229">
    <property type="entry name" value="Nic_PRibTrfase-Fam"/>
</dbReference>
<dbReference type="CDD" id="cd01570">
    <property type="entry name" value="NAPRTase_A"/>
    <property type="match status" value="1"/>
</dbReference>
<dbReference type="PIRSF" id="PIRSF000484">
    <property type="entry name" value="NAPRT"/>
    <property type="match status" value="1"/>
</dbReference>
<evidence type="ECO:0000256" key="5">
    <source>
        <dbReference type="ARBA" id="ARBA00022598"/>
    </source>
</evidence>
<keyword evidence="6 9" id="KW-0662">Pyridine nucleotide biosynthesis</keyword>
<dbReference type="SUPFAM" id="SSF51690">
    <property type="entry name" value="Nicotinate/Quinolinate PRTase C-terminal domain-like"/>
    <property type="match status" value="1"/>
</dbReference>
<dbReference type="PANTHER" id="PTHR11098:SF1">
    <property type="entry name" value="NICOTINATE PHOSPHORIBOSYLTRANSFERASE"/>
    <property type="match status" value="1"/>
</dbReference>
<dbReference type="NCBIfam" id="NF009131">
    <property type="entry name" value="PRK12484.1"/>
    <property type="match status" value="1"/>
</dbReference>
<comment type="PTM">
    <text evidence="9">Transiently phosphorylated on a His residue during the reaction cycle. Phosphorylation strongly increases the affinity for substrates and increases the rate of nicotinate D-ribonucleotide production. Dephosphorylation regenerates the low-affinity form of the enzyme, leading to product release.</text>
</comment>
<dbReference type="InterPro" id="IPR040727">
    <property type="entry name" value="NAPRTase_N"/>
</dbReference>
<proteinExistence type="inferred from homology"/>
<gene>
    <name evidence="13" type="ORF">GCM10008908_05250</name>
</gene>
<keyword evidence="5 9" id="KW-0436">Ligase</keyword>
<comment type="pathway">
    <text evidence="1 9">Cofactor biosynthesis; NAD(+) biosynthesis; nicotinate D-ribonucleotide from nicotinate: step 1/1.</text>
</comment>
<dbReference type="InterPro" id="IPR041619">
    <property type="entry name" value="NAPRTase_C"/>
</dbReference>
<dbReference type="PANTHER" id="PTHR11098">
    <property type="entry name" value="NICOTINATE PHOSPHORIBOSYLTRANSFERASE"/>
    <property type="match status" value="1"/>
</dbReference>
<evidence type="ECO:0000256" key="2">
    <source>
        <dbReference type="ARBA" id="ARBA00010897"/>
    </source>
</evidence>
<evidence type="ECO:0000256" key="9">
    <source>
        <dbReference type="RuleBase" id="RU365100"/>
    </source>
</evidence>
<dbReference type="NCBIfam" id="TIGR01513">
    <property type="entry name" value="NAPRTase_put"/>
    <property type="match status" value="1"/>
</dbReference>
<comment type="catalytic activity">
    <reaction evidence="8 9">
        <text>5-phospho-alpha-D-ribose 1-diphosphate + nicotinate + ATP + H2O = nicotinate beta-D-ribonucleotide + ADP + phosphate + diphosphate</text>
        <dbReference type="Rhea" id="RHEA:36163"/>
        <dbReference type="ChEBI" id="CHEBI:15377"/>
        <dbReference type="ChEBI" id="CHEBI:30616"/>
        <dbReference type="ChEBI" id="CHEBI:32544"/>
        <dbReference type="ChEBI" id="CHEBI:33019"/>
        <dbReference type="ChEBI" id="CHEBI:43474"/>
        <dbReference type="ChEBI" id="CHEBI:57502"/>
        <dbReference type="ChEBI" id="CHEBI:58017"/>
        <dbReference type="ChEBI" id="CHEBI:456216"/>
        <dbReference type="EC" id="6.3.4.21"/>
    </reaction>
</comment>
<dbReference type="EC" id="6.3.4.21" evidence="3 9"/>
<evidence type="ECO:0000256" key="3">
    <source>
        <dbReference type="ARBA" id="ARBA00013236"/>
    </source>
</evidence>
<feature type="domain" description="Nicotinate/nicotinamide phosphoribosyltransferase" evidence="10">
    <location>
        <begin position="147"/>
        <end position="335"/>
    </location>
</feature>
<dbReference type="InterPro" id="IPR041525">
    <property type="entry name" value="N/Namide_PRibTrfase"/>
</dbReference>
<comment type="caution">
    <text evidence="13">The sequence shown here is derived from an EMBL/GenBank/DDBJ whole genome shotgun (WGS) entry which is preliminary data.</text>
</comment>
<feature type="domain" description="Nicotinate phosphoribosyltransferase C-terminal" evidence="12">
    <location>
        <begin position="354"/>
        <end position="463"/>
    </location>
</feature>
<comment type="function">
    <text evidence="9">Catalyzes the first step in the biosynthesis of NAD from nicotinic acid, the ATP-dependent synthesis of beta-nicotinate D-ribonucleotide from nicotinate and 5-phospho-D-ribose 1-phosphate.</text>
</comment>
<dbReference type="SUPFAM" id="SSF54675">
    <property type="entry name" value="Nicotinate/Quinolinate PRTase N-terminal domain-like"/>
    <property type="match status" value="1"/>
</dbReference>
<evidence type="ECO:0000313" key="13">
    <source>
        <dbReference type="EMBL" id="GAA0766880.1"/>
    </source>
</evidence>
<evidence type="ECO:0000256" key="7">
    <source>
        <dbReference type="ARBA" id="ARBA00022679"/>
    </source>
</evidence>
<sequence length="477" mass="54232">MLTDFYQLTMGNGYLKKGMRDRIAYFDMFFRKIPDDGGYAITAGLEQLIEYINNLSFSEDDIKFLREREIFSEDFLEYLRDFKFQCDIWAIPEGTVVFPNEPIITVRGPLPQAQLIETMLLLTINHQSLIATKASRVVRASQGRGVLEFGSRRAQGYDGALLGARAAYIGGCFGTACTMVEELYGIPSVGTMAHSWIQSFHNEYEAFKAYAEVYPTSSILLVDTYNTLKSGVPNAIRVTKEILEPKGNRLKGIRLDSGDIAYLSKAARKMLDEAGMKDCKITASNSLDEYLISDLLLQGAEIDIFGVGENLITSKSNPVFGGVYKLVAIENGNKLESKIKLSENPEKVTNPGFKKLYRFYHKATNKAVGDLLTLRDEVLDESKPYILFDPVHTWKKTVLTDYYVKELQVKIFDKGECVYLSPSIKEIREYCKGQVETLWEESLRLKNPHNYYVDLSEKLWTLKYDLINKYSNEENHS</sequence>
<reference evidence="13 14" key="1">
    <citation type="journal article" date="2019" name="Int. J. Syst. Evol. Microbiol.">
        <title>The Global Catalogue of Microorganisms (GCM) 10K type strain sequencing project: providing services to taxonomists for standard genome sequencing and annotation.</title>
        <authorList>
            <consortium name="The Broad Institute Genomics Platform"/>
            <consortium name="The Broad Institute Genome Sequencing Center for Infectious Disease"/>
            <person name="Wu L."/>
            <person name="Ma J."/>
        </authorList>
    </citation>
    <scope>NUCLEOTIDE SEQUENCE [LARGE SCALE GENOMIC DNA]</scope>
    <source>
        <strain evidence="13 14">JCM 1417</strain>
    </source>
</reference>
<organism evidence="13 14">
    <name type="scientific">Clostridium subterminale</name>
    <dbReference type="NCBI Taxonomy" id="1550"/>
    <lineage>
        <taxon>Bacteria</taxon>
        <taxon>Bacillati</taxon>
        <taxon>Bacillota</taxon>
        <taxon>Clostridia</taxon>
        <taxon>Eubacteriales</taxon>
        <taxon>Clostridiaceae</taxon>
        <taxon>Clostridium</taxon>
    </lineage>
</organism>
<dbReference type="Gene3D" id="3.20.20.70">
    <property type="entry name" value="Aldolase class I"/>
    <property type="match status" value="1"/>
</dbReference>
<keyword evidence="14" id="KW-1185">Reference proteome</keyword>
<accession>A0ABN1KHE9</accession>
<dbReference type="NCBIfam" id="NF006695">
    <property type="entry name" value="PRK09243.1-2"/>
    <property type="match status" value="1"/>
</dbReference>
<evidence type="ECO:0000259" key="12">
    <source>
        <dbReference type="Pfam" id="PF17956"/>
    </source>
</evidence>
<keyword evidence="7 9" id="KW-0808">Transferase</keyword>
<dbReference type="InterPro" id="IPR006405">
    <property type="entry name" value="Nic_PRibTrfase_pncB"/>
</dbReference>